<keyword evidence="2" id="KW-1185">Reference proteome</keyword>
<evidence type="ECO:0000313" key="2">
    <source>
        <dbReference type="Proteomes" id="UP000724874"/>
    </source>
</evidence>
<protein>
    <submittedName>
        <fullName evidence="1">Uncharacterized protein</fullName>
    </submittedName>
</protein>
<accession>A0A9P5NRA9</accession>
<evidence type="ECO:0000313" key="1">
    <source>
        <dbReference type="EMBL" id="KAF8903660.1"/>
    </source>
</evidence>
<reference evidence="1" key="1">
    <citation type="submission" date="2020-11" db="EMBL/GenBank/DDBJ databases">
        <authorList>
            <consortium name="DOE Joint Genome Institute"/>
            <person name="Ahrendt S."/>
            <person name="Riley R."/>
            <person name="Andreopoulos W."/>
            <person name="LaButti K."/>
            <person name="Pangilinan J."/>
            <person name="Ruiz-duenas F.J."/>
            <person name="Barrasa J.M."/>
            <person name="Sanchez-Garcia M."/>
            <person name="Camarero S."/>
            <person name="Miyauchi S."/>
            <person name="Serrano A."/>
            <person name="Linde D."/>
            <person name="Babiker R."/>
            <person name="Drula E."/>
            <person name="Ayuso-Fernandez I."/>
            <person name="Pacheco R."/>
            <person name="Padilla G."/>
            <person name="Ferreira P."/>
            <person name="Barriuso J."/>
            <person name="Kellner H."/>
            <person name="Castanera R."/>
            <person name="Alfaro M."/>
            <person name="Ramirez L."/>
            <person name="Pisabarro A.G."/>
            <person name="Kuo A."/>
            <person name="Tritt A."/>
            <person name="Lipzen A."/>
            <person name="He G."/>
            <person name="Yan M."/>
            <person name="Ng V."/>
            <person name="Cullen D."/>
            <person name="Martin F."/>
            <person name="Rosso M.-N."/>
            <person name="Henrissat B."/>
            <person name="Hibbett D."/>
            <person name="Martinez A.T."/>
            <person name="Grigoriev I.V."/>
        </authorList>
    </citation>
    <scope>NUCLEOTIDE SEQUENCE</scope>
    <source>
        <strain evidence="1">AH 44721</strain>
    </source>
</reference>
<comment type="caution">
    <text evidence="1">The sequence shown here is derived from an EMBL/GenBank/DDBJ whole genome shotgun (WGS) entry which is preliminary data.</text>
</comment>
<dbReference type="AlphaFoldDB" id="A0A9P5NRA9"/>
<name>A0A9P5NRA9_GYMJU</name>
<proteinExistence type="predicted"/>
<dbReference type="EMBL" id="JADNYJ010000029">
    <property type="protein sequence ID" value="KAF8903660.1"/>
    <property type="molecule type" value="Genomic_DNA"/>
</dbReference>
<gene>
    <name evidence="1" type="ORF">CPB84DRAFT_1773834</name>
</gene>
<organism evidence="1 2">
    <name type="scientific">Gymnopilus junonius</name>
    <name type="common">Spectacular rustgill mushroom</name>
    <name type="synonym">Gymnopilus spectabilis subsp. junonius</name>
    <dbReference type="NCBI Taxonomy" id="109634"/>
    <lineage>
        <taxon>Eukaryota</taxon>
        <taxon>Fungi</taxon>
        <taxon>Dikarya</taxon>
        <taxon>Basidiomycota</taxon>
        <taxon>Agaricomycotina</taxon>
        <taxon>Agaricomycetes</taxon>
        <taxon>Agaricomycetidae</taxon>
        <taxon>Agaricales</taxon>
        <taxon>Agaricineae</taxon>
        <taxon>Hymenogastraceae</taxon>
        <taxon>Gymnopilus</taxon>
    </lineage>
</organism>
<dbReference type="Proteomes" id="UP000724874">
    <property type="component" value="Unassembled WGS sequence"/>
</dbReference>
<sequence>MCTGDQIGIWCCKKRITITLDCCQTTTSSASLASLDRAAEAYNTVVNNVRDGPPGNAYAPQASLIVQSALCRLISLLISTMGAPNSMARCPMNNTFCYIPSMHGFSKAALQISPPGLLVLIEVGPAQAQIPTPRGF</sequence>